<sequence length="699" mass="75804">MLAARCLLDLLEQQASVSPSLTSLLLDIPAVLYPGGFFHDSLLAGLCAFLVSPFHVLRHASLALDTLRLLSLLANPTHPAGNALLASLAGSGLAAKLLAMLPCLVRWTQTHADAPTNALLLQFVASSARLLATLLFTFNHETRAELVREVLPSFALPVPGVSDAFPDAETARETPIERLLGALRGFALTEIPRGFIPEAWLAQCETSVSTFGSTVPSIDLAKLRELAASEAGEAKSAGSRSAWQVSLVNQVLAAAKQANEVAARSALERRVFRRVLALLQIALIDCSALWAGLLPPSLPITAEALPIGVVGALLDFLAQATPPNLLRVDACEAAIAFLHLLTEQNRTLSASERYQGLDHLLVCILNDPLRQPEAARTAQYLLLLQFLLSLKKAAPQRSLRELFTPSQLALPALLELLAHDLQSSDAALHRAATTLLRSFMAEDSSESITHYLLEHSSLLPTLLQAVGQLDFACLDASTAAREPLAIVTQSLSLLSVLVRSTEGAMAALDLSLFGRFNHCPLIRSLRENGASLSLLQTEKARPALRGVLRLVLQVILAVEATVRPIRSVQSELTAFVLAVAPLTPFLFQVSEEDTMALEVLGLFLGALVVLANQPERLVEMMNGYEGVLKTEVVRLLNSVSKKESVCRCIQKSMRGMRTDELKLEKMRLYKVLVENGMLFMSKMGWKIGDEYLRAFGVRY</sequence>
<dbReference type="Proteomes" id="UP000008312">
    <property type="component" value="Unassembled WGS sequence"/>
</dbReference>
<evidence type="ECO:0000313" key="1">
    <source>
        <dbReference type="EMBL" id="CBK20246.2"/>
    </source>
</evidence>
<gene>
    <name evidence="1" type="ORF">GSBLH_T00000609001</name>
</gene>
<dbReference type="EMBL" id="FN668638">
    <property type="protein sequence ID" value="CBK20246.2"/>
    <property type="molecule type" value="Genomic_DNA"/>
</dbReference>
<name>D8LWQ7_BLAHO</name>
<accession>D8LWQ7</accession>
<protein>
    <submittedName>
        <fullName evidence="1">Uncharacterized protein</fullName>
    </submittedName>
</protein>
<dbReference type="OrthoDB" id="10677666at2759"/>
<reference evidence="1" key="1">
    <citation type="submission" date="2010-02" db="EMBL/GenBank/DDBJ databases">
        <title>Sequencing and annotation of the Blastocystis hominis genome.</title>
        <authorList>
            <person name="Wincker P."/>
        </authorList>
    </citation>
    <scope>NUCLEOTIDE SEQUENCE</scope>
    <source>
        <strain evidence="1">Singapore isolate B</strain>
    </source>
</reference>
<proteinExistence type="predicted"/>
<evidence type="ECO:0000313" key="2">
    <source>
        <dbReference type="Proteomes" id="UP000008312"/>
    </source>
</evidence>
<organism evidence="1">
    <name type="scientific">Blastocystis hominis</name>
    <dbReference type="NCBI Taxonomy" id="12968"/>
    <lineage>
        <taxon>Eukaryota</taxon>
        <taxon>Sar</taxon>
        <taxon>Stramenopiles</taxon>
        <taxon>Bigyra</taxon>
        <taxon>Opalozoa</taxon>
        <taxon>Opalinata</taxon>
        <taxon>Blastocystidae</taxon>
        <taxon>Blastocystis</taxon>
    </lineage>
</organism>
<dbReference type="AlphaFoldDB" id="D8LWQ7"/>
<dbReference type="InParanoid" id="D8LWQ7"/>
<dbReference type="GeneID" id="24917912"/>
<dbReference type="RefSeq" id="XP_012894294.1">
    <property type="nucleotide sequence ID" value="XM_013038840.1"/>
</dbReference>
<keyword evidence="2" id="KW-1185">Reference proteome</keyword>